<reference evidence="2" key="1">
    <citation type="submission" date="2013-01" db="EMBL/GenBank/DDBJ databases">
        <title>Genome draft of Hydrogenophaga taeniospiralis 2K1.</title>
        <authorList>
            <person name="Gomila M."/>
            <person name="Lalucat J."/>
        </authorList>
    </citation>
    <scope>NUCLEOTIDE SEQUENCE</scope>
    <source>
        <strain evidence="2">CCUG 15921</strain>
    </source>
</reference>
<evidence type="ECO:0000313" key="2">
    <source>
        <dbReference type="EMBL" id="MDG5975813.1"/>
    </source>
</evidence>
<dbReference type="AlphaFoldDB" id="A0A9X4SBS7"/>
<evidence type="ECO:0000256" key="1">
    <source>
        <dbReference type="SAM" id="Phobius"/>
    </source>
</evidence>
<feature type="transmembrane region" description="Helical" evidence="1">
    <location>
        <begin position="17"/>
        <end position="42"/>
    </location>
</feature>
<sequence length="204" mass="23719">MILEQTTLDFFIKNKDAFLVMAGLGALATTSLTAMFSLLGAIQAKKIDERIKRQEAIRKLLEDGMIGIGENMHEILATADILVKKFQLTAHKNDPSLERSIQQYKDRIDNNKKHLQKAKTVYRYKLYGLDEGLSAIARVADWVKRLRDNIELASAMLKLADEIRKLIDREIIYCYRNGDYPRKITLLIIKFYAWRIRRSWNERA</sequence>
<keyword evidence="1" id="KW-0472">Membrane</keyword>
<evidence type="ECO:0000313" key="3">
    <source>
        <dbReference type="Proteomes" id="UP001152876"/>
    </source>
</evidence>
<keyword evidence="1" id="KW-0812">Transmembrane</keyword>
<keyword evidence="1" id="KW-1133">Transmembrane helix</keyword>
<dbReference type="EMBL" id="AOGK01000008">
    <property type="protein sequence ID" value="MDG5975813.1"/>
    <property type="molecule type" value="Genomic_DNA"/>
</dbReference>
<accession>A0A9X4SBS7</accession>
<gene>
    <name evidence="2" type="ORF">H010_11146</name>
</gene>
<proteinExistence type="predicted"/>
<dbReference type="OrthoDB" id="9553626at2"/>
<keyword evidence="3" id="KW-1185">Reference proteome</keyword>
<dbReference type="RefSeq" id="WP_068166831.1">
    <property type="nucleotide sequence ID" value="NZ_AOGK01000008.1"/>
</dbReference>
<dbReference type="Proteomes" id="UP001152876">
    <property type="component" value="Unassembled WGS sequence"/>
</dbReference>
<comment type="caution">
    <text evidence="2">The sequence shown here is derived from an EMBL/GenBank/DDBJ whole genome shotgun (WGS) entry which is preliminary data.</text>
</comment>
<name>A0A9X4SBS7_9BURK</name>
<protein>
    <submittedName>
        <fullName evidence="2">Uncharacterized protein</fullName>
    </submittedName>
</protein>
<organism evidence="2 3">
    <name type="scientific">Hydrogenophaga taeniospiralis CCUG 15921</name>
    <dbReference type="NCBI Taxonomy" id="1281780"/>
    <lineage>
        <taxon>Bacteria</taxon>
        <taxon>Pseudomonadati</taxon>
        <taxon>Pseudomonadota</taxon>
        <taxon>Betaproteobacteria</taxon>
        <taxon>Burkholderiales</taxon>
        <taxon>Comamonadaceae</taxon>
        <taxon>Hydrogenophaga</taxon>
    </lineage>
</organism>